<name>A0AAD6GSJ3_9EURO</name>
<dbReference type="RefSeq" id="XP_056748610.1">
    <property type="nucleotide sequence ID" value="XM_056903323.1"/>
</dbReference>
<dbReference type="Proteomes" id="UP001213799">
    <property type="component" value="Unassembled WGS sequence"/>
</dbReference>
<organism evidence="1 2">
    <name type="scientific">Penicillium hordei</name>
    <dbReference type="NCBI Taxonomy" id="40994"/>
    <lineage>
        <taxon>Eukaryota</taxon>
        <taxon>Fungi</taxon>
        <taxon>Dikarya</taxon>
        <taxon>Ascomycota</taxon>
        <taxon>Pezizomycotina</taxon>
        <taxon>Eurotiomycetes</taxon>
        <taxon>Eurotiomycetidae</taxon>
        <taxon>Eurotiales</taxon>
        <taxon>Aspergillaceae</taxon>
        <taxon>Penicillium</taxon>
    </lineage>
</organism>
<comment type="caution">
    <text evidence="1">The sequence shown here is derived from an EMBL/GenBank/DDBJ whole genome shotgun (WGS) entry which is preliminary data.</text>
</comment>
<evidence type="ECO:0000313" key="2">
    <source>
        <dbReference type="Proteomes" id="UP001213799"/>
    </source>
</evidence>
<proteinExistence type="predicted"/>
<reference evidence="1" key="1">
    <citation type="journal article" date="2023" name="IMA Fungus">
        <title>Comparative genomic study of the Penicillium genus elucidates a diverse pangenome and 15 lateral gene transfer events.</title>
        <authorList>
            <person name="Petersen C."/>
            <person name="Sorensen T."/>
            <person name="Nielsen M.R."/>
            <person name="Sondergaard T.E."/>
            <person name="Sorensen J.L."/>
            <person name="Fitzpatrick D.A."/>
            <person name="Frisvad J.C."/>
            <person name="Nielsen K.L."/>
        </authorList>
    </citation>
    <scope>NUCLEOTIDE SEQUENCE</scope>
    <source>
        <strain evidence="1">IBT 12815</strain>
    </source>
</reference>
<keyword evidence="2" id="KW-1185">Reference proteome</keyword>
<reference evidence="1" key="2">
    <citation type="submission" date="2023-01" db="EMBL/GenBank/DDBJ databases">
        <authorList>
            <person name="Petersen C."/>
        </authorList>
    </citation>
    <scope>NUCLEOTIDE SEQUENCE</scope>
    <source>
        <strain evidence="1">IBT 12815</strain>
    </source>
</reference>
<gene>
    <name evidence="1" type="ORF">N7537_012269</name>
</gene>
<dbReference type="GeneID" id="81593565"/>
<sequence>MHEECHHLDNISAVWKAGVQGFNRGEAQLGLNNRFQVAHHFPYQTRVEWFTTHVWSLCAMARSHPNRALGRLSSNSVVDAPPIWHIFGEIIEGNDGVCNGISDDDMTEAMIRVALQ</sequence>
<dbReference type="AlphaFoldDB" id="A0AAD6GSJ3"/>
<accession>A0AAD6GSJ3</accession>
<dbReference type="EMBL" id="JAQJAE010000006">
    <property type="protein sequence ID" value="KAJ5589591.1"/>
    <property type="molecule type" value="Genomic_DNA"/>
</dbReference>
<protein>
    <submittedName>
        <fullName evidence="1">Uncharacterized protein</fullName>
    </submittedName>
</protein>
<evidence type="ECO:0000313" key="1">
    <source>
        <dbReference type="EMBL" id="KAJ5589591.1"/>
    </source>
</evidence>